<dbReference type="InterPro" id="IPR042002">
    <property type="entry name" value="Sortase_C"/>
</dbReference>
<dbReference type="NCBIfam" id="TIGR01076">
    <property type="entry name" value="sortase_fam"/>
    <property type="match status" value="1"/>
</dbReference>
<dbReference type="SUPFAM" id="SSF63817">
    <property type="entry name" value="Sortase"/>
    <property type="match status" value="1"/>
</dbReference>
<sequence>MNQRMPILPAAQTVLPRRKRVKKRFSKSAVIAAILLLLGTTVILYPQAAQWFSQMRQSRIVSDYEKIARTSEPSEAVQVSRARQYNQLLAGKQLVDIAGHVPTIRESQLTPEQQGIAPYEEQLRANNTGLMGRILVPSADIDIPIYHGTSDATLLKGAGHLQGTALPVGGKGTRTVITAHRGLADAAMFTHLDRAKMGDEFILQIFDQTLVYRIKDIQVVAPEDTESIRAEADADLATLITCTPLGINTHRIVVTGERVFPTPSDAADKATAVSELPHFPWWLIIWITVFIASNWFVWYSRIPEKDLESERVSEPE</sequence>
<evidence type="ECO:0000313" key="4">
    <source>
        <dbReference type="Proteomes" id="UP001266099"/>
    </source>
</evidence>
<name>A0ABU1T2U3_9ACTO</name>
<dbReference type="InterPro" id="IPR005754">
    <property type="entry name" value="Sortase"/>
</dbReference>
<evidence type="ECO:0000256" key="2">
    <source>
        <dbReference type="SAM" id="Phobius"/>
    </source>
</evidence>
<protein>
    <submittedName>
        <fullName evidence="3">Sortase A</fullName>
        <ecNumber evidence="3">3.4.22.70</ecNumber>
    </submittedName>
</protein>
<keyword evidence="4" id="KW-1185">Reference proteome</keyword>
<dbReference type="NCBIfam" id="NF033745">
    <property type="entry name" value="class_C_sortase"/>
    <property type="match status" value="1"/>
</dbReference>
<gene>
    <name evidence="3" type="ORF">J2S36_001240</name>
</gene>
<dbReference type="Gene3D" id="2.40.260.10">
    <property type="entry name" value="Sortase"/>
    <property type="match status" value="1"/>
</dbReference>
<organism evidence="3 4">
    <name type="scientific">Arcanobacterium hippocoleae</name>
    <dbReference type="NCBI Taxonomy" id="149017"/>
    <lineage>
        <taxon>Bacteria</taxon>
        <taxon>Bacillati</taxon>
        <taxon>Actinomycetota</taxon>
        <taxon>Actinomycetes</taxon>
        <taxon>Actinomycetales</taxon>
        <taxon>Actinomycetaceae</taxon>
        <taxon>Arcanobacterium</taxon>
    </lineage>
</organism>
<reference evidence="3 4" key="1">
    <citation type="submission" date="2023-07" db="EMBL/GenBank/DDBJ databases">
        <title>Sequencing the genomes of 1000 actinobacteria strains.</title>
        <authorList>
            <person name="Klenk H.-P."/>
        </authorList>
    </citation>
    <scope>NUCLEOTIDE SEQUENCE [LARGE SCALE GENOMIC DNA]</scope>
    <source>
        <strain evidence="3 4">DSM 15539</strain>
    </source>
</reference>
<keyword evidence="2" id="KW-0472">Membrane</keyword>
<feature type="transmembrane region" description="Helical" evidence="2">
    <location>
        <begin position="279"/>
        <end position="299"/>
    </location>
</feature>
<dbReference type="Proteomes" id="UP001266099">
    <property type="component" value="Unassembled WGS sequence"/>
</dbReference>
<accession>A0ABU1T2U3</accession>
<dbReference type="RefSeq" id="WP_309956575.1">
    <property type="nucleotide sequence ID" value="NZ_JAVDUJ010000001.1"/>
</dbReference>
<dbReference type="InterPro" id="IPR023365">
    <property type="entry name" value="Sortase_dom-sf"/>
</dbReference>
<dbReference type="Pfam" id="PF04203">
    <property type="entry name" value="Sortase"/>
    <property type="match status" value="1"/>
</dbReference>
<keyword evidence="1 3" id="KW-0378">Hydrolase</keyword>
<dbReference type="EC" id="3.4.22.70" evidence="3"/>
<comment type="caution">
    <text evidence="3">The sequence shown here is derived from an EMBL/GenBank/DDBJ whole genome shotgun (WGS) entry which is preliminary data.</text>
</comment>
<keyword evidence="2" id="KW-0812">Transmembrane</keyword>
<dbReference type="GO" id="GO:0016787">
    <property type="term" value="F:hydrolase activity"/>
    <property type="evidence" value="ECO:0007669"/>
    <property type="project" value="UniProtKB-KW"/>
</dbReference>
<dbReference type="CDD" id="cd05827">
    <property type="entry name" value="Sortase_C"/>
    <property type="match status" value="1"/>
</dbReference>
<proteinExistence type="predicted"/>
<evidence type="ECO:0000256" key="1">
    <source>
        <dbReference type="ARBA" id="ARBA00022801"/>
    </source>
</evidence>
<keyword evidence="2" id="KW-1133">Transmembrane helix</keyword>
<evidence type="ECO:0000313" key="3">
    <source>
        <dbReference type="EMBL" id="MDR6939697.1"/>
    </source>
</evidence>
<dbReference type="EMBL" id="JAVDUJ010000001">
    <property type="protein sequence ID" value="MDR6939697.1"/>
    <property type="molecule type" value="Genomic_DNA"/>
</dbReference>